<dbReference type="STRING" id="1385512.N784_12970"/>
<gene>
    <name evidence="2" type="ORF">N784_12970</name>
</gene>
<feature type="transmembrane region" description="Helical" evidence="1">
    <location>
        <begin position="12"/>
        <end position="32"/>
    </location>
</feature>
<dbReference type="NCBIfam" id="TIGR01598">
    <property type="entry name" value="holin_phiLC3"/>
    <property type="match status" value="1"/>
</dbReference>
<keyword evidence="1" id="KW-0472">Membrane</keyword>
<evidence type="ECO:0000256" key="1">
    <source>
        <dbReference type="SAM" id="Phobius"/>
    </source>
</evidence>
<dbReference type="AlphaFoldDB" id="A0A0A5G7L6"/>
<evidence type="ECO:0000313" key="3">
    <source>
        <dbReference type="Proteomes" id="UP000030401"/>
    </source>
</evidence>
<dbReference type="eggNOG" id="COG5546">
    <property type="taxonomic scope" value="Bacteria"/>
</dbReference>
<dbReference type="OrthoDB" id="3176072at2"/>
<organism evidence="2 3">
    <name type="scientific">Pontibacillus litoralis JSM 072002</name>
    <dbReference type="NCBI Taxonomy" id="1385512"/>
    <lineage>
        <taxon>Bacteria</taxon>
        <taxon>Bacillati</taxon>
        <taxon>Bacillota</taxon>
        <taxon>Bacilli</taxon>
        <taxon>Bacillales</taxon>
        <taxon>Bacillaceae</taxon>
        <taxon>Pontibacillus</taxon>
    </lineage>
</organism>
<comment type="caution">
    <text evidence="2">The sequence shown here is derived from an EMBL/GenBank/DDBJ whole genome shotgun (WGS) entry which is preliminary data.</text>
</comment>
<keyword evidence="3" id="KW-1185">Reference proteome</keyword>
<evidence type="ECO:0000313" key="2">
    <source>
        <dbReference type="EMBL" id="KGX87999.1"/>
    </source>
</evidence>
<dbReference type="RefSeq" id="WP_036832974.1">
    <property type="nucleotide sequence ID" value="NZ_AVPG01000004.1"/>
</dbReference>
<dbReference type="EMBL" id="AVPG01000004">
    <property type="protein sequence ID" value="KGX87999.1"/>
    <property type="molecule type" value="Genomic_DNA"/>
</dbReference>
<proteinExistence type="predicted"/>
<keyword evidence="1" id="KW-0812">Transmembrane</keyword>
<dbReference type="Proteomes" id="UP000030401">
    <property type="component" value="Unassembled WGS sequence"/>
</dbReference>
<dbReference type="InterPro" id="IPR006485">
    <property type="entry name" value="Phage-like_holin"/>
</dbReference>
<dbReference type="Pfam" id="PF04531">
    <property type="entry name" value="Phage_holin_1"/>
    <property type="match status" value="1"/>
</dbReference>
<keyword evidence="1" id="KW-1133">Transmembrane helix</keyword>
<sequence>MKINWKVRFTNPIFYAQLVLSILAPILAYAGLSYADLTTWGALFDVLKQAVSNPYVLSLVVISLYNAVVDPTTKGHKDSLQAQTYKKPKKDVA</sequence>
<accession>A0A0A5G7L6</accession>
<protein>
    <submittedName>
        <fullName evidence="2">Holin</fullName>
    </submittedName>
</protein>
<name>A0A0A5G7L6_9BACI</name>
<feature type="transmembrane region" description="Helical" evidence="1">
    <location>
        <begin position="52"/>
        <end position="69"/>
    </location>
</feature>
<reference evidence="2 3" key="1">
    <citation type="submission" date="2013-08" db="EMBL/GenBank/DDBJ databases">
        <authorList>
            <person name="Huang J."/>
            <person name="Wang G."/>
        </authorList>
    </citation>
    <scope>NUCLEOTIDE SEQUENCE [LARGE SCALE GENOMIC DNA]</scope>
    <source>
        <strain evidence="2 3">JSM 072002</strain>
    </source>
</reference>